<name>A0A9P5MW36_9AGAM</name>
<dbReference type="AlphaFoldDB" id="A0A9P5MW36"/>
<protein>
    <submittedName>
        <fullName evidence="2">Uncharacterized protein</fullName>
    </submittedName>
</protein>
<proteinExistence type="predicted"/>
<evidence type="ECO:0000256" key="1">
    <source>
        <dbReference type="SAM" id="MobiDB-lite"/>
    </source>
</evidence>
<evidence type="ECO:0000313" key="2">
    <source>
        <dbReference type="EMBL" id="KAF8480277.1"/>
    </source>
</evidence>
<accession>A0A9P5MW36</accession>
<keyword evidence="3" id="KW-1185">Reference proteome</keyword>
<gene>
    <name evidence="2" type="ORF">DFH94DRAFT_468423</name>
</gene>
<reference evidence="2" key="1">
    <citation type="submission" date="2019-10" db="EMBL/GenBank/DDBJ databases">
        <authorList>
            <consortium name="DOE Joint Genome Institute"/>
            <person name="Kuo A."/>
            <person name="Miyauchi S."/>
            <person name="Kiss E."/>
            <person name="Drula E."/>
            <person name="Kohler A."/>
            <person name="Sanchez-Garcia M."/>
            <person name="Andreopoulos B."/>
            <person name="Barry K.W."/>
            <person name="Bonito G."/>
            <person name="Buee M."/>
            <person name="Carver A."/>
            <person name="Chen C."/>
            <person name="Cichocki N."/>
            <person name="Clum A."/>
            <person name="Culley D."/>
            <person name="Crous P.W."/>
            <person name="Fauchery L."/>
            <person name="Girlanda M."/>
            <person name="Hayes R."/>
            <person name="Keri Z."/>
            <person name="LaButti K."/>
            <person name="Lipzen A."/>
            <person name="Lombard V."/>
            <person name="Magnuson J."/>
            <person name="Maillard F."/>
            <person name="Morin E."/>
            <person name="Murat C."/>
            <person name="Nolan M."/>
            <person name="Ohm R."/>
            <person name="Pangilinan J."/>
            <person name="Pereira M."/>
            <person name="Perotto S."/>
            <person name="Peter M."/>
            <person name="Riley R."/>
            <person name="Sitrit Y."/>
            <person name="Stielow B."/>
            <person name="Szollosi G."/>
            <person name="Zifcakova L."/>
            <person name="Stursova M."/>
            <person name="Spatafora J.W."/>
            <person name="Tedersoo L."/>
            <person name="Vaario L.-M."/>
            <person name="Yamada A."/>
            <person name="Yan M."/>
            <person name="Wang P."/>
            <person name="Xu J."/>
            <person name="Bruns T."/>
            <person name="Baldrian P."/>
            <person name="Vilgalys R."/>
            <person name="Henrissat B."/>
            <person name="Grigoriev I.V."/>
            <person name="Hibbett D."/>
            <person name="Nagy L.G."/>
            <person name="Martin F.M."/>
        </authorList>
    </citation>
    <scope>NUCLEOTIDE SEQUENCE</scope>
    <source>
        <strain evidence="2">Prilba</strain>
    </source>
</reference>
<sequence length="373" mass="40762">MVLAILNSDPSLRRAENFSPEKFLVAPQKLKRRSRAHNIPGGIKHLLSDSKRRHRFSVRSIAQPPSSASLPLSHRSHPRFARLRHKAANPAALASAAPASKSQRPQSPPQSHSPINVTFSRRLPELPRKQISSEVLESIGFTPEVPSQYIRDQMERLGPIMYQALRSTKAAASGSTLPKTLVINLDGQTSTTMPPTHMAAIYSSAPSGPEPCRVMMYPIHQSILSLYCANLPVLTASSPLPTTPEAPFEVPVVPLALPNPDSFPLLTQFLYLKDVHPLFEAFLGLAPAKGIPSDLDQPAQYDAFVADYSVILAQNYTMQRLAGQAVKVHGLWRNACALGVSDVDLQAFFDLAWEILMKALAHSSNTLPVVVST</sequence>
<feature type="compositionally biased region" description="Low complexity" evidence="1">
    <location>
        <begin position="88"/>
        <end position="114"/>
    </location>
</feature>
<dbReference type="Proteomes" id="UP000759537">
    <property type="component" value="Unassembled WGS sequence"/>
</dbReference>
<dbReference type="OrthoDB" id="2570975at2759"/>
<comment type="caution">
    <text evidence="2">The sequence shown here is derived from an EMBL/GenBank/DDBJ whole genome shotgun (WGS) entry which is preliminary data.</text>
</comment>
<feature type="region of interest" description="Disordered" evidence="1">
    <location>
        <begin position="87"/>
        <end position="122"/>
    </location>
</feature>
<evidence type="ECO:0000313" key="3">
    <source>
        <dbReference type="Proteomes" id="UP000759537"/>
    </source>
</evidence>
<organism evidence="2 3">
    <name type="scientific">Russula ochroleuca</name>
    <dbReference type="NCBI Taxonomy" id="152965"/>
    <lineage>
        <taxon>Eukaryota</taxon>
        <taxon>Fungi</taxon>
        <taxon>Dikarya</taxon>
        <taxon>Basidiomycota</taxon>
        <taxon>Agaricomycotina</taxon>
        <taxon>Agaricomycetes</taxon>
        <taxon>Russulales</taxon>
        <taxon>Russulaceae</taxon>
        <taxon>Russula</taxon>
    </lineage>
</organism>
<reference evidence="2" key="2">
    <citation type="journal article" date="2020" name="Nat. Commun.">
        <title>Large-scale genome sequencing of mycorrhizal fungi provides insights into the early evolution of symbiotic traits.</title>
        <authorList>
            <person name="Miyauchi S."/>
            <person name="Kiss E."/>
            <person name="Kuo A."/>
            <person name="Drula E."/>
            <person name="Kohler A."/>
            <person name="Sanchez-Garcia M."/>
            <person name="Morin E."/>
            <person name="Andreopoulos B."/>
            <person name="Barry K.W."/>
            <person name="Bonito G."/>
            <person name="Buee M."/>
            <person name="Carver A."/>
            <person name="Chen C."/>
            <person name="Cichocki N."/>
            <person name="Clum A."/>
            <person name="Culley D."/>
            <person name="Crous P.W."/>
            <person name="Fauchery L."/>
            <person name="Girlanda M."/>
            <person name="Hayes R.D."/>
            <person name="Keri Z."/>
            <person name="LaButti K."/>
            <person name="Lipzen A."/>
            <person name="Lombard V."/>
            <person name="Magnuson J."/>
            <person name="Maillard F."/>
            <person name="Murat C."/>
            <person name="Nolan M."/>
            <person name="Ohm R.A."/>
            <person name="Pangilinan J."/>
            <person name="Pereira M.F."/>
            <person name="Perotto S."/>
            <person name="Peter M."/>
            <person name="Pfister S."/>
            <person name="Riley R."/>
            <person name="Sitrit Y."/>
            <person name="Stielow J.B."/>
            <person name="Szollosi G."/>
            <person name="Zifcakova L."/>
            <person name="Stursova M."/>
            <person name="Spatafora J.W."/>
            <person name="Tedersoo L."/>
            <person name="Vaario L.M."/>
            <person name="Yamada A."/>
            <person name="Yan M."/>
            <person name="Wang P."/>
            <person name="Xu J."/>
            <person name="Bruns T."/>
            <person name="Baldrian P."/>
            <person name="Vilgalys R."/>
            <person name="Dunand C."/>
            <person name="Henrissat B."/>
            <person name="Grigoriev I.V."/>
            <person name="Hibbett D."/>
            <person name="Nagy L.G."/>
            <person name="Martin F.M."/>
        </authorList>
    </citation>
    <scope>NUCLEOTIDE SEQUENCE</scope>
    <source>
        <strain evidence="2">Prilba</strain>
    </source>
</reference>
<dbReference type="EMBL" id="WHVB01000008">
    <property type="protein sequence ID" value="KAF8480277.1"/>
    <property type="molecule type" value="Genomic_DNA"/>
</dbReference>